<name>A0A940PFJ2_9ENTE</name>
<feature type="domain" description="Pectinesterase catalytic" evidence="4">
    <location>
        <begin position="161"/>
        <end position="295"/>
    </location>
</feature>
<comment type="caution">
    <text evidence="5">The sequence shown here is derived from an EMBL/GenBank/DDBJ whole genome shotgun (WGS) entry which is preliminary data.</text>
</comment>
<dbReference type="Proteomes" id="UP000674938">
    <property type="component" value="Unassembled WGS sequence"/>
</dbReference>
<dbReference type="InterPro" id="IPR011050">
    <property type="entry name" value="Pectin_lyase_fold/virulence"/>
</dbReference>
<evidence type="ECO:0000313" key="5">
    <source>
        <dbReference type="EMBL" id="MBP1043944.1"/>
    </source>
</evidence>
<keyword evidence="6" id="KW-1185">Reference proteome</keyword>
<dbReference type="AlphaFoldDB" id="A0A940PFJ2"/>
<dbReference type="InterPro" id="IPR012334">
    <property type="entry name" value="Pectin_lyas_fold"/>
</dbReference>
<dbReference type="GO" id="GO:0042545">
    <property type="term" value="P:cell wall modification"/>
    <property type="evidence" value="ECO:0007669"/>
    <property type="project" value="InterPro"/>
</dbReference>
<organism evidence="5 6">
    <name type="scientific">Vagococcus allomyrinae</name>
    <dbReference type="NCBI Taxonomy" id="2794353"/>
    <lineage>
        <taxon>Bacteria</taxon>
        <taxon>Bacillati</taxon>
        <taxon>Bacillota</taxon>
        <taxon>Bacilli</taxon>
        <taxon>Lactobacillales</taxon>
        <taxon>Enterococcaceae</taxon>
        <taxon>Vagococcus</taxon>
    </lineage>
</organism>
<dbReference type="EMBL" id="JAEEGA010000020">
    <property type="protein sequence ID" value="MBP1043944.1"/>
    <property type="molecule type" value="Genomic_DNA"/>
</dbReference>
<sequence length="322" mass="36581">MIVVGQTSGCHFQTIQSAIDYLEKELAETTLYILAGVYEETVTIYRSDLRLIGLGQVEIRMSHFAEEWLNGQKRGTFWTATCYLGGRNVWLENLTIVNEAGPGEVVGQAIALYADCHEAVFKNCRFKAHQDTLCTGPLPDWQKNGRPFEGPSIGKSFENYDQYYLNCYIEGTVDVIFGGATAYFEACEIKSLTRIKPTASYLTAASTPKETAFGLIFDTCFFTAQTGVAEVYLGRPWRPYAKTMLTNCQLGDHIAEKGWDDWGETSNQQSVQYTEYGTIQKGYLATNRVPWSGQVKKRVNFKKEQIFRNKLFWKRWQAREEG</sequence>
<feature type="domain" description="Pectinesterase catalytic" evidence="4">
    <location>
        <begin position="2"/>
        <end position="134"/>
    </location>
</feature>
<dbReference type="RefSeq" id="WP_209531927.1">
    <property type="nucleotide sequence ID" value="NZ_JAEEGA010000020.1"/>
</dbReference>
<evidence type="ECO:0000259" key="4">
    <source>
        <dbReference type="Pfam" id="PF01095"/>
    </source>
</evidence>
<comment type="similarity">
    <text evidence="1">Belongs to the pectinesterase family.</text>
</comment>
<evidence type="ECO:0000256" key="2">
    <source>
        <dbReference type="ARBA" id="ARBA00022801"/>
    </source>
</evidence>
<keyword evidence="2" id="KW-0378">Hydrolase</keyword>
<dbReference type="InterPro" id="IPR000070">
    <property type="entry name" value="Pectinesterase_cat"/>
</dbReference>
<evidence type="ECO:0000313" key="6">
    <source>
        <dbReference type="Proteomes" id="UP000674938"/>
    </source>
</evidence>
<dbReference type="PANTHER" id="PTHR31321:SF57">
    <property type="entry name" value="PECTINESTERASE 53-RELATED"/>
    <property type="match status" value="1"/>
</dbReference>
<evidence type="ECO:0000256" key="1">
    <source>
        <dbReference type="ARBA" id="ARBA00008891"/>
    </source>
</evidence>
<dbReference type="GO" id="GO:0030599">
    <property type="term" value="F:pectinesterase activity"/>
    <property type="evidence" value="ECO:0007669"/>
    <property type="project" value="InterPro"/>
</dbReference>
<keyword evidence="3" id="KW-0063">Aspartyl esterase</keyword>
<protein>
    <submittedName>
        <fullName evidence="5">Pectin esterase</fullName>
    </submittedName>
</protein>
<evidence type="ECO:0000256" key="3">
    <source>
        <dbReference type="ARBA" id="ARBA00023085"/>
    </source>
</evidence>
<proteinExistence type="inferred from homology"/>
<dbReference type="GO" id="GO:0009279">
    <property type="term" value="C:cell outer membrane"/>
    <property type="evidence" value="ECO:0007669"/>
    <property type="project" value="TreeGrafter"/>
</dbReference>
<dbReference type="SUPFAM" id="SSF51126">
    <property type="entry name" value="Pectin lyase-like"/>
    <property type="match status" value="1"/>
</dbReference>
<accession>A0A940PFJ2</accession>
<reference evidence="5" key="1">
    <citation type="submission" date="2020-12" db="EMBL/GenBank/DDBJ databases">
        <title>Vagococcus allomyrinae sp. nov. and Enterococcus lavae sp. nov., isolated from the larvae of Allomyrina dichotoma.</title>
        <authorList>
            <person name="Lee S.D."/>
        </authorList>
    </citation>
    <scope>NUCLEOTIDE SEQUENCE</scope>
    <source>
        <strain evidence="5">BWB3-3</strain>
    </source>
</reference>
<dbReference type="Pfam" id="PF01095">
    <property type="entry name" value="Pectinesterase"/>
    <property type="match status" value="2"/>
</dbReference>
<gene>
    <name evidence="5" type="ORF">I6N95_23220</name>
</gene>
<dbReference type="Gene3D" id="2.160.20.10">
    <property type="entry name" value="Single-stranded right-handed beta-helix, Pectin lyase-like"/>
    <property type="match status" value="1"/>
</dbReference>
<dbReference type="PANTHER" id="PTHR31321">
    <property type="entry name" value="ACYL-COA THIOESTER HYDROLASE YBHC-RELATED"/>
    <property type="match status" value="1"/>
</dbReference>